<comment type="caution">
    <text evidence="6">The sequence shown here is derived from an EMBL/GenBank/DDBJ whole genome shotgun (WGS) entry which is preliminary data.</text>
</comment>
<organism evidence="6 7">
    <name type="scientific">Sneathiella sedimenti</name>
    <dbReference type="NCBI Taxonomy" id="2816034"/>
    <lineage>
        <taxon>Bacteria</taxon>
        <taxon>Pseudomonadati</taxon>
        <taxon>Pseudomonadota</taxon>
        <taxon>Alphaproteobacteria</taxon>
        <taxon>Sneathiellales</taxon>
        <taxon>Sneathiellaceae</taxon>
        <taxon>Sneathiella</taxon>
    </lineage>
</organism>
<keyword evidence="3 4" id="KW-0443">Lipid metabolism</keyword>
<feature type="short sequence motif" description="GXSXG" evidence="4">
    <location>
        <begin position="46"/>
        <end position="50"/>
    </location>
</feature>
<dbReference type="Pfam" id="PF01734">
    <property type="entry name" value="Patatin"/>
    <property type="match status" value="1"/>
</dbReference>
<feature type="active site" description="Proton acceptor" evidence="4">
    <location>
        <position position="210"/>
    </location>
</feature>
<dbReference type="InterPro" id="IPR050301">
    <property type="entry name" value="NTE"/>
</dbReference>
<name>A0ABS3F990_9PROT</name>
<evidence type="ECO:0000259" key="5">
    <source>
        <dbReference type="PROSITE" id="PS51635"/>
    </source>
</evidence>
<gene>
    <name evidence="6" type="ORF">J0X12_15745</name>
</gene>
<dbReference type="InterPro" id="IPR016035">
    <property type="entry name" value="Acyl_Trfase/lysoPLipase"/>
</dbReference>
<proteinExistence type="predicted"/>
<feature type="active site" description="Nucleophile" evidence="4">
    <location>
        <position position="48"/>
    </location>
</feature>
<feature type="domain" description="PNPLA" evidence="5">
    <location>
        <begin position="11"/>
        <end position="223"/>
    </location>
</feature>
<dbReference type="Gene3D" id="3.40.1090.10">
    <property type="entry name" value="Cytosolic phospholipase A2 catalytic domain"/>
    <property type="match status" value="1"/>
</dbReference>
<dbReference type="PROSITE" id="PS51635">
    <property type="entry name" value="PNPLA"/>
    <property type="match status" value="1"/>
</dbReference>
<keyword evidence="7" id="KW-1185">Reference proteome</keyword>
<evidence type="ECO:0000313" key="7">
    <source>
        <dbReference type="Proteomes" id="UP000664761"/>
    </source>
</evidence>
<accession>A0ABS3F990</accession>
<keyword evidence="1 4" id="KW-0378">Hydrolase</keyword>
<evidence type="ECO:0000256" key="3">
    <source>
        <dbReference type="ARBA" id="ARBA00023098"/>
    </source>
</evidence>
<evidence type="ECO:0000256" key="1">
    <source>
        <dbReference type="ARBA" id="ARBA00022801"/>
    </source>
</evidence>
<keyword evidence="2 4" id="KW-0442">Lipid degradation</keyword>
<evidence type="ECO:0000313" key="6">
    <source>
        <dbReference type="EMBL" id="MBO0335076.1"/>
    </source>
</evidence>
<feature type="short sequence motif" description="GXGXXG" evidence="4">
    <location>
        <begin position="15"/>
        <end position="20"/>
    </location>
</feature>
<dbReference type="Proteomes" id="UP000664761">
    <property type="component" value="Unassembled WGS sequence"/>
</dbReference>
<evidence type="ECO:0000256" key="2">
    <source>
        <dbReference type="ARBA" id="ARBA00022963"/>
    </source>
</evidence>
<sequence length="378" mass="42142">MTKTADQRFAIVLTGGGARGAYQVGVLKALAEISEKKPVAFPVITGVSVGAINAAALASNFDNFKYSVQLIEKFWRKLHIEDVLDARITTVLLNGFRMFLSEFFSVFRRNTPKSLFENDPLRQSLRQGLDFSSISRSITAKELYSIGITCSGYSSGNAKTFFETASEIPDWQRERREGVRSHLTIDHVMASSALPLLFPAVKIGNEYFGDGSLRLTSPLAPSIHLGGTRLLIVGTRDIIQATSLEDGFASQYPSVGDLTGYALDTIFHDNLDADIERLQRINQTLKLIPGESRQNTRLRHIETLVINPSQNLTQMALRYRHEMPRTMKWILASQGSSMKVGMLESYLLFEPGYIGSLIDLGYGDTMAMRDEILQFLKE</sequence>
<dbReference type="PANTHER" id="PTHR14226:SF57">
    <property type="entry name" value="BLR7027 PROTEIN"/>
    <property type="match status" value="1"/>
</dbReference>
<evidence type="ECO:0000256" key="4">
    <source>
        <dbReference type="PROSITE-ProRule" id="PRU01161"/>
    </source>
</evidence>
<dbReference type="SUPFAM" id="SSF52151">
    <property type="entry name" value="FabD/lysophospholipase-like"/>
    <property type="match status" value="1"/>
</dbReference>
<reference evidence="6 7" key="1">
    <citation type="submission" date="2021-03" db="EMBL/GenBank/DDBJ databases">
        <title>Sneathiella sp. CAU 1612 isolated from Kang Won-do.</title>
        <authorList>
            <person name="Kim W."/>
        </authorList>
    </citation>
    <scope>NUCLEOTIDE SEQUENCE [LARGE SCALE GENOMIC DNA]</scope>
    <source>
        <strain evidence="6 7">CAU 1612</strain>
    </source>
</reference>
<dbReference type="EMBL" id="JAFLNC010000005">
    <property type="protein sequence ID" value="MBO0335076.1"/>
    <property type="molecule type" value="Genomic_DNA"/>
</dbReference>
<dbReference type="InterPro" id="IPR002641">
    <property type="entry name" value="PNPLA_dom"/>
</dbReference>
<protein>
    <submittedName>
        <fullName evidence="6">Patatin-like phospholipase family protein</fullName>
    </submittedName>
</protein>
<dbReference type="RefSeq" id="WP_207047387.1">
    <property type="nucleotide sequence ID" value="NZ_JAFLNC010000005.1"/>
</dbReference>
<comment type="caution">
    <text evidence="4">Lacks conserved residue(s) required for the propagation of feature annotation.</text>
</comment>
<dbReference type="PANTHER" id="PTHR14226">
    <property type="entry name" value="NEUROPATHY TARGET ESTERASE/SWISS CHEESE D.MELANOGASTER"/>
    <property type="match status" value="1"/>
</dbReference>